<accession>K2S6D3</accession>
<evidence type="ECO:0000313" key="3">
    <source>
        <dbReference type="Proteomes" id="UP000007129"/>
    </source>
</evidence>
<proteinExistence type="predicted"/>
<dbReference type="HOGENOM" id="CLU_2121540_0_0_1"/>
<evidence type="ECO:0000313" key="2">
    <source>
        <dbReference type="EMBL" id="EKG22478.1"/>
    </source>
</evidence>
<sequence>MGAVNRCAQSGGRNTRVAAMFFATGVGNVLPPCVLFWEIIPRKALKLCSTSPKIFTKIGKMHRNRSETGRVAQGVCNSNQHVNSGVSRMPSIRIPYHQPTEGTGQQQPPPVLPS</sequence>
<gene>
    <name evidence="2" type="ORF">MPH_00213</name>
</gene>
<organism evidence="2 3">
    <name type="scientific">Macrophomina phaseolina (strain MS6)</name>
    <name type="common">Charcoal rot fungus</name>
    <dbReference type="NCBI Taxonomy" id="1126212"/>
    <lineage>
        <taxon>Eukaryota</taxon>
        <taxon>Fungi</taxon>
        <taxon>Dikarya</taxon>
        <taxon>Ascomycota</taxon>
        <taxon>Pezizomycotina</taxon>
        <taxon>Dothideomycetes</taxon>
        <taxon>Dothideomycetes incertae sedis</taxon>
        <taxon>Botryosphaeriales</taxon>
        <taxon>Botryosphaeriaceae</taxon>
        <taxon>Macrophomina</taxon>
    </lineage>
</organism>
<dbReference type="InParanoid" id="K2S6D3"/>
<name>K2S6D3_MACPH</name>
<evidence type="ECO:0000256" key="1">
    <source>
        <dbReference type="SAM" id="MobiDB-lite"/>
    </source>
</evidence>
<dbReference type="VEuPathDB" id="FungiDB:MPH_00213"/>
<dbReference type="AlphaFoldDB" id="K2S6D3"/>
<reference evidence="2 3" key="1">
    <citation type="journal article" date="2012" name="BMC Genomics">
        <title>Tools to kill: Genome of one of the most destructive plant pathogenic fungi Macrophomina phaseolina.</title>
        <authorList>
            <person name="Islam M.S."/>
            <person name="Haque M.S."/>
            <person name="Islam M.M."/>
            <person name="Emdad E.M."/>
            <person name="Halim A."/>
            <person name="Hossen Q.M.M."/>
            <person name="Hossain M.Z."/>
            <person name="Ahmed B."/>
            <person name="Rahim S."/>
            <person name="Rahman M.S."/>
            <person name="Alam M.M."/>
            <person name="Hou S."/>
            <person name="Wan X."/>
            <person name="Saito J.A."/>
            <person name="Alam M."/>
        </authorList>
    </citation>
    <scope>NUCLEOTIDE SEQUENCE [LARGE SCALE GENOMIC DNA]</scope>
    <source>
        <strain evidence="2 3">MS6</strain>
    </source>
</reference>
<dbReference type="EMBL" id="AHHD01000008">
    <property type="protein sequence ID" value="EKG22478.1"/>
    <property type="molecule type" value="Genomic_DNA"/>
</dbReference>
<protein>
    <submittedName>
        <fullName evidence="2">Uncharacterized protein</fullName>
    </submittedName>
</protein>
<feature type="region of interest" description="Disordered" evidence="1">
    <location>
        <begin position="80"/>
        <end position="114"/>
    </location>
</feature>
<dbReference type="Proteomes" id="UP000007129">
    <property type="component" value="Unassembled WGS sequence"/>
</dbReference>
<comment type="caution">
    <text evidence="2">The sequence shown here is derived from an EMBL/GenBank/DDBJ whole genome shotgun (WGS) entry which is preliminary data.</text>
</comment>